<feature type="region of interest" description="Disordered" evidence="1">
    <location>
        <begin position="57"/>
        <end position="83"/>
    </location>
</feature>
<feature type="compositionally biased region" description="Low complexity" evidence="1">
    <location>
        <begin position="57"/>
        <end position="74"/>
    </location>
</feature>
<evidence type="ECO:0000313" key="3">
    <source>
        <dbReference type="Proteomes" id="UP000288805"/>
    </source>
</evidence>
<feature type="compositionally biased region" description="Basic residues" evidence="1">
    <location>
        <begin position="213"/>
        <end position="223"/>
    </location>
</feature>
<gene>
    <name evidence="2" type="ORF">CK203_083224</name>
</gene>
<evidence type="ECO:0000313" key="2">
    <source>
        <dbReference type="EMBL" id="RVW30172.1"/>
    </source>
</evidence>
<name>A0A438D435_VITVI</name>
<evidence type="ECO:0008006" key="4">
    <source>
        <dbReference type="Google" id="ProtNLM"/>
    </source>
</evidence>
<dbReference type="Proteomes" id="UP000288805">
    <property type="component" value="Unassembled WGS sequence"/>
</dbReference>
<comment type="caution">
    <text evidence="2">The sequence shown here is derived from an EMBL/GenBank/DDBJ whole genome shotgun (WGS) entry which is preliminary data.</text>
</comment>
<organism evidence="2 3">
    <name type="scientific">Vitis vinifera</name>
    <name type="common">Grape</name>
    <dbReference type="NCBI Taxonomy" id="29760"/>
    <lineage>
        <taxon>Eukaryota</taxon>
        <taxon>Viridiplantae</taxon>
        <taxon>Streptophyta</taxon>
        <taxon>Embryophyta</taxon>
        <taxon>Tracheophyta</taxon>
        <taxon>Spermatophyta</taxon>
        <taxon>Magnoliopsida</taxon>
        <taxon>eudicotyledons</taxon>
        <taxon>Gunneridae</taxon>
        <taxon>Pentapetalae</taxon>
        <taxon>rosids</taxon>
        <taxon>Vitales</taxon>
        <taxon>Vitaceae</taxon>
        <taxon>Viteae</taxon>
        <taxon>Vitis</taxon>
    </lineage>
</organism>
<dbReference type="PANTHER" id="PTHR47122:SF5">
    <property type="entry name" value="TRF-LIKE 8"/>
    <property type="match status" value="1"/>
</dbReference>
<dbReference type="EMBL" id="QGNW01001809">
    <property type="protein sequence ID" value="RVW30172.1"/>
    <property type="molecule type" value="Genomic_DNA"/>
</dbReference>
<reference evidence="2 3" key="1">
    <citation type="journal article" date="2018" name="PLoS Genet.">
        <title>Population sequencing reveals clonal diversity and ancestral inbreeding in the grapevine cultivar Chardonnay.</title>
        <authorList>
            <person name="Roach M.J."/>
            <person name="Johnson D.L."/>
            <person name="Bohlmann J."/>
            <person name="van Vuuren H.J."/>
            <person name="Jones S.J."/>
            <person name="Pretorius I.S."/>
            <person name="Schmidt S.A."/>
            <person name="Borneman A.R."/>
        </authorList>
    </citation>
    <scope>NUCLEOTIDE SEQUENCE [LARGE SCALE GENOMIC DNA]</scope>
    <source>
        <strain evidence="3">cv. Chardonnay</strain>
        <tissue evidence="2">Leaf</tissue>
    </source>
</reference>
<evidence type="ECO:0000256" key="1">
    <source>
        <dbReference type="SAM" id="MobiDB-lite"/>
    </source>
</evidence>
<dbReference type="PANTHER" id="PTHR47122">
    <property type="entry name" value="MYB-LIKE DNA-BINDING DOMAIN CONTAINING PROTEIN, EXPRESSED"/>
    <property type="match status" value="1"/>
</dbReference>
<proteinExistence type="predicted"/>
<sequence length="1415" mass="157850">MDLLIFVWVFDGMLHEVAEVGDLHATNSLSGACEDYLLDIEFAETVSELDNGPCAGSHLGNSSSESHSPGFSGSDNGAVGISESSTGTIPVPECWNNLDKMTICTLHGTSRSKCECKMLVEGKMELQGSASFNLQNPDGVDNVSNLVSGIPLVENRKDVTFTNLQYNKASSIGQGMKKRVLLAGRDQERDLLKQVTLGCFFRRRGCEDPLGGNRHRSETHHKGFSAAPLVPSGSYGRSSDRTPFEVGVQKGCLKKYASISDLDSDEESSPAESEDDCMTIRDLKLAVIEEASKAMDSFRGDEDKWRNLLRASCAQLQSKREEVPVMCWHALAFVYKCHTMCSTLLSWMEPAFASQCFSLAMKIRNFSSPIIIHCNLCYIDTSKYFEVLAQGAPRRKVVLEPEAQGTPKARALMKAKTTSFWSQKRKKEIRASLCPLQPDAGEEEKEKEKEKEVGDRGALVDRVAPKRHLHEGASLAFRRGVGGWRCAARSLRHAFHNYGHALAFVYKCHMIRSILPSWMDFFTLTNVQGSLTVNNESLRRRNPVGNFLYCSVRSAEGRCFSLVFPEGYAGRILFADAVRNNKKGVAEWADGVMASSLLFLKIVGQVLLACEGGTSSCVLSGPLILFEFEVPFEVERILRERRGWYMGKKIWLFEWSPEVGDACGGFVMVDEYSSNGRKLQWVRILVRSKDFFPSSVRVVAGDLCFSIPLWWELYPRVAVVQSRRLQQQKVGDEVGAASCMMVKSGLGVSLIGKWGRMRVTLPWAGSTGDVRQPTFSELLQKVGAVGSAYEEAGPDWPGSKVEEWPKLLETHAGRSGLGLDEMGWANKKGMLGIDEVCRALNKGDLGQPSSEVGFKCGTTPSSSRARFGSQGERDLFPHFGDSSHSNAVNEDEVCALSEERDLVTACIVIVDEALMNKPHDFEVRSFPLLLFLGGLSSHLLLLLYLLPHSGWMKPVPWEDKSGTPLRLIMEPRPLSVLKIGRATLKEPFGEEWSPRRAEALNREKRKLEPQGLDLRENYTIFSVPSIMTQIQGLEKGVRVLRGILQIMGSLVHWWDFNVCGGLNNSYSSRLDRFLVSEEWKSHFSGLSQKLLPRPPSDHAPILLDEGGIRSGYTFSGSFSHILAYKLKALKQDLKTSNREVIGNVFSNKEAAFFQIGYWDAKESDLRLSLEDAEARRTTMDDFSCRKSMGRKREDGVLEFQQKAMEWYGEEPLAVTFPKLFSIATNKAAWVRWKVWLEGCKGTWSVEDAIVWQWRKGGSFSGKSYYSLAGCYLKGFPQACGDAVLNQGCPHQLVGAGKKRKKAWKAAPLCLFWTLWKERNRRAFEDFELIDHVEQKRKHAMRPLPQTLLHRVSELAIIHPYPKGSNSKLPHVGHVTSAMLPTTSKDAPSSLGEMMSTVVAANDFPCRHGARTQVKL</sequence>
<protein>
    <recommendedName>
        <fullName evidence="4">DUF4283 domain-containing protein</fullName>
    </recommendedName>
</protein>
<feature type="region of interest" description="Disordered" evidence="1">
    <location>
        <begin position="212"/>
        <end position="237"/>
    </location>
</feature>
<accession>A0A438D435</accession>
<dbReference type="SUPFAM" id="SSF56219">
    <property type="entry name" value="DNase I-like"/>
    <property type="match status" value="1"/>
</dbReference>
<dbReference type="InterPro" id="IPR036691">
    <property type="entry name" value="Endo/exonu/phosph_ase_sf"/>
</dbReference>